<dbReference type="PANTHER" id="PTHR31672:SF13">
    <property type="entry name" value="F-BOX PROTEIN CPR30-LIKE"/>
    <property type="match status" value="1"/>
</dbReference>
<evidence type="ECO:0000259" key="1">
    <source>
        <dbReference type="Pfam" id="PF00646"/>
    </source>
</evidence>
<organism evidence="3 4">
    <name type="scientific">Xanthoceras sorbifolium</name>
    <dbReference type="NCBI Taxonomy" id="99658"/>
    <lineage>
        <taxon>Eukaryota</taxon>
        <taxon>Viridiplantae</taxon>
        <taxon>Streptophyta</taxon>
        <taxon>Embryophyta</taxon>
        <taxon>Tracheophyta</taxon>
        <taxon>Spermatophyta</taxon>
        <taxon>Magnoliopsida</taxon>
        <taxon>eudicotyledons</taxon>
        <taxon>Gunneridae</taxon>
        <taxon>Pentapetalae</taxon>
        <taxon>rosids</taxon>
        <taxon>malvids</taxon>
        <taxon>Sapindales</taxon>
        <taxon>Sapindaceae</taxon>
        <taxon>Xanthoceroideae</taxon>
        <taxon>Xanthoceras</taxon>
    </lineage>
</organism>
<dbReference type="PANTHER" id="PTHR31672">
    <property type="entry name" value="BNACNNG10540D PROTEIN"/>
    <property type="match status" value="1"/>
</dbReference>
<gene>
    <name evidence="3" type="ORF">JRO89_XS03G0190700</name>
</gene>
<keyword evidence="4" id="KW-1185">Reference proteome</keyword>
<sequence>MEERIPDDLIVDLLRRLPKKSLFRFKCVSMGLQAFITRYYNQKLILSSPSSFQSIDLDASMIKKAVKLDFPIQSPNEFKAIASCNGLLCIQIKEVGLVLWNPSTGRYRRVPPSNPSLGFGFGFNHSINDFIIVNLIDDEERSDRLGDLVEVYSARTDSWQQKGTLPWQVINIDTVKSQLGFFVNGALYWKINYINNLDLIPNEDFIFNSDAAESAILCFDIVGEKFNVILTPREVDNEPNFDLGVFGERLCMLHHQNEGHIHMWALEDGEAKGMQNWIKLMRIPRLEDVPTNKYLAPVCFMSNGDILLNLRKKTDGIDYERVKFKQFNKTGCREKTFLLYSPDEQMYKEYKVRGLRYFDKEITYTENIVAPLGDAI</sequence>
<accession>A0ABQ8IAK8</accession>
<comment type="caution">
    <text evidence="3">The sequence shown here is derived from an EMBL/GenBank/DDBJ whole genome shotgun (WGS) entry which is preliminary data.</text>
</comment>
<dbReference type="InterPro" id="IPR006527">
    <property type="entry name" value="F-box-assoc_dom_typ1"/>
</dbReference>
<reference evidence="3 4" key="1">
    <citation type="submission" date="2021-02" db="EMBL/GenBank/DDBJ databases">
        <title>Plant Genome Project.</title>
        <authorList>
            <person name="Zhang R.-G."/>
        </authorList>
    </citation>
    <scope>NUCLEOTIDE SEQUENCE [LARGE SCALE GENOMIC DNA]</scope>
    <source>
        <tissue evidence="3">Leaves</tissue>
    </source>
</reference>
<evidence type="ECO:0000313" key="4">
    <source>
        <dbReference type="Proteomes" id="UP000827721"/>
    </source>
</evidence>
<name>A0ABQ8IAK8_9ROSI</name>
<evidence type="ECO:0008006" key="5">
    <source>
        <dbReference type="Google" id="ProtNLM"/>
    </source>
</evidence>
<dbReference type="InterPro" id="IPR017451">
    <property type="entry name" value="F-box-assoc_interact_dom"/>
</dbReference>
<proteinExistence type="predicted"/>
<dbReference type="SUPFAM" id="SSF81383">
    <property type="entry name" value="F-box domain"/>
    <property type="match status" value="1"/>
</dbReference>
<dbReference type="NCBIfam" id="TIGR01640">
    <property type="entry name" value="F_box_assoc_1"/>
    <property type="match status" value="1"/>
</dbReference>
<dbReference type="InterPro" id="IPR050796">
    <property type="entry name" value="SCF_F-box_component"/>
</dbReference>
<dbReference type="Pfam" id="PF07734">
    <property type="entry name" value="FBA_1"/>
    <property type="match status" value="1"/>
</dbReference>
<dbReference type="SUPFAM" id="SSF50965">
    <property type="entry name" value="Galactose oxidase, central domain"/>
    <property type="match status" value="1"/>
</dbReference>
<dbReference type="InterPro" id="IPR011043">
    <property type="entry name" value="Gal_Oxase/kelch_b-propeller"/>
</dbReference>
<feature type="domain" description="F-box associated beta-propeller type 1" evidence="2">
    <location>
        <begin position="58"/>
        <end position="289"/>
    </location>
</feature>
<evidence type="ECO:0000313" key="3">
    <source>
        <dbReference type="EMBL" id="KAH7573678.1"/>
    </source>
</evidence>
<protein>
    <recommendedName>
        <fullName evidence="5">F-box domain-containing protein</fullName>
    </recommendedName>
</protein>
<dbReference type="Pfam" id="PF00646">
    <property type="entry name" value="F-box"/>
    <property type="match status" value="1"/>
</dbReference>
<dbReference type="InterPro" id="IPR036047">
    <property type="entry name" value="F-box-like_dom_sf"/>
</dbReference>
<dbReference type="EMBL" id="JAFEMO010000003">
    <property type="protein sequence ID" value="KAH7573678.1"/>
    <property type="molecule type" value="Genomic_DNA"/>
</dbReference>
<dbReference type="Proteomes" id="UP000827721">
    <property type="component" value="Unassembled WGS sequence"/>
</dbReference>
<evidence type="ECO:0000259" key="2">
    <source>
        <dbReference type="Pfam" id="PF07734"/>
    </source>
</evidence>
<feature type="domain" description="F-box" evidence="1">
    <location>
        <begin position="4"/>
        <end position="37"/>
    </location>
</feature>
<dbReference type="InterPro" id="IPR001810">
    <property type="entry name" value="F-box_dom"/>
</dbReference>